<dbReference type="FunFam" id="1.10.220.150:FF:000009">
    <property type="entry name" value="stromal membrane-associated protein 1 isoform X1"/>
    <property type="match status" value="1"/>
</dbReference>
<dbReference type="FunFam" id="2.30.29.30:FF:000384">
    <property type="entry name" value="Uncharacterized protein, isoform A"/>
    <property type="match status" value="1"/>
</dbReference>
<dbReference type="InterPro" id="IPR001849">
    <property type="entry name" value="PH_domain"/>
</dbReference>
<organism evidence="9 10">
    <name type="scientific">Macrostomum lignano</name>
    <dbReference type="NCBI Taxonomy" id="282301"/>
    <lineage>
        <taxon>Eukaryota</taxon>
        <taxon>Metazoa</taxon>
        <taxon>Spiralia</taxon>
        <taxon>Lophotrochozoa</taxon>
        <taxon>Platyhelminthes</taxon>
        <taxon>Rhabditophora</taxon>
        <taxon>Macrostomorpha</taxon>
        <taxon>Macrostomida</taxon>
        <taxon>Macrostomidae</taxon>
        <taxon>Macrostomum</taxon>
    </lineage>
</organism>
<dbReference type="SMART" id="SM00105">
    <property type="entry name" value="ArfGap"/>
    <property type="match status" value="1"/>
</dbReference>
<dbReference type="Pfam" id="PF01412">
    <property type="entry name" value="ArfGap"/>
    <property type="match status" value="1"/>
</dbReference>
<dbReference type="SUPFAM" id="SSF57863">
    <property type="entry name" value="ArfGap/RecO-like zinc finger"/>
    <property type="match status" value="1"/>
</dbReference>
<dbReference type="Gene3D" id="1.20.1270.60">
    <property type="entry name" value="Arfaptin homology (AH) domain/BAR domain"/>
    <property type="match status" value="1"/>
</dbReference>
<evidence type="ECO:0000256" key="4">
    <source>
        <dbReference type="ARBA" id="ARBA00022833"/>
    </source>
</evidence>
<dbReference type="CDD" id="cd08204">
    <property type="entry name" value="ArfGap"/>
    <property type="match status" value="1"/>
</dbReference>
<dbReference type="PROSITE" id="PS50115">
    <property type="entry name" value="ARFGAP"/>
    <property type="match status" value="1"/>
</dbReference>
<dbReference type="Gene3D" id="2.30.29.30">
    <property type="entry name" value="Pleckstrin-homology domain (PH domain)/Phosphotyrosine-binding domain (PTB)"/>
    <property type="match status" value="1"/>
</dbReference>
<keyword evidence="4" id="KW-0862">Zinc</keyword>
<gene>
    <name evidence="9" type="ORF">BOX15_Mlig000415g1</name>
</gene>
<comment type="caution">
    <text evidence="9">The sequence shown here is derived from an EMBL/GenBank/DDBJ whole genome shotgun (WGS) entry which is preliminary data.</text>
</comment>
<dbReference type="GO" id="GO:0005096">
    <property type="term" value="F:GTPase activator activity"/>
    <property type="evidence" value="ECO:0007669"/>
    <property type="project" value="UniProtKB-KW"/>
</dbReference>
<evidence type="ECO:0000256" key="6">
    <source>
        <dbReference type="SAM" id="MobiDB-lite"/>
    </source>
</evidence>
<reference evidence="9 10" key="1">
    <citation type="submission" date="2017-06" db="EMBL/GenBank/DDBJ databases">
        <title>A platform for efficient transgenesis in Macrostomum lignano, a flatworm model organism for stem cell research.</title>
        <authorList>
            <person name="Berezikov E."/>
        </authorList>
    </citation>
    <scope>NUCLEOTIDE SEQUENCE [LARGE SCALE GENOMIC DNA]</scope>
    <source>
        <strain evidence="9">DV1</strain>
        <tissue evidence="9">Whole organism</tissue>
    </source>
</reference>
<dbReference type="InterPro" id="IPR045258">
    <property type="entry name" value="ACAP1/2/3-like"/>
</dbReference>
<dbReference type="InterPro" id="IPR011993">
    <property type="entry name" value="PH-like_dom_sf"/>
</dbReference>
<dbReference type="EMBL" id="NIVC01000677">
    <property type="protein sequence ID" value="PAA78608.1"/>
    <property type="molecule type" value="Genomic_DNA"/>
</dbReference>
<proteinExistence type="predicted"/>
<dbReference type="SUPFAM" id="SSF103657">
    <property type="entry name" value="BAR/IMD domain-like"/>
    <property type="match status" value="1"/>
</dbReference>
<dbReference type="Pfam" id="PF12796">
    <property type="entry name" value="Ank_2"/>
    <property type="match status" value="1"/>
</dbReference>
<keyword evidence="10" id="KW-1185">Reference proteome</keyword>
<evidence type="ECO:0000256" key="3">
    <source>
        <dbReference type="ARBA" id="ARBA00022771"/>
    </source>
</evidence>
<accession>A0A267FXP8</accession>
<dbReference type="SUPFAM" id="SSF48403">
    <property type="entry name" value="Ankyrin repeat"/>
    <property type="match status" value="1"/>
</dbReference>
<dbReference type="InterPro" id="IPR036770">
    <property type="entry name" value="Ankyrin_rpt-contain_sf"/>
</dbReference>
<feature type="region of interest" description="Disordered" evidence="6">
    <location>
        <begin position="376"/>
        <end position="421"/>
    </location>
</feature>
<evidence type="ECO:0000259" key="7">
    <source>
        <dbReference type="PROSITE" id="PS50003"/>
    </source>
</evidence>
<dbReference type="Pfam" id="PF16746">
    <property type="entry name" value="BAR_3"/>
    <property type="match status" value="1"/>
</dbReference>
<dbReference type="SUPFAM" id="SSF50729">
    <property type="entry name" value="PH domain-like"/>
    <property type="match status" value="1"/>
</dbReference>
<dbReference type="PRINTS" id="PR00405">
    <property type="entry name" value="REVINTRACTNG"/>
</dbReference>
<dbReference type="SMART" id="SM00248">
    <property type="entry name" value="ANK"/>
    <property type="match status" value="3"/>
</dbReference>
<dbReference type="PANTHER" id="PTHR23180">
    <property type="entry name" value="CENTAURIN/ARF"/>
    <property type="match status" value="1"/>
</dbReference>
<keyword evidence="1" id="KW-0343">GTPase activation</keyword>
<feature type="non-terminal residue" evidence="9">
    <location>
        <position position="1"/>
    </location>
</feature>
<feature type="compositionally biased region" description="Polar residues" evidence="6">
    <location>
        <begin position="376"/>
        <end position="395"/>
    </location>
</feature>
<evidence type="ECO:0000259" key="8">
    <source>
        <dbReference type="PROSITE" id="PS50115"/>
    </source>
</evidence>
<feature type="compositionally biased region" description="Low complexity" evidence="6">
    <location>
        <begin position="396"/>
        <end position="421"/>
    </location>
</feature>
<dbReference type="InterPro" id="IPR037278">
    <property type="entry name" value="ARFGAP/RecO"/>
</dbReference>
<sequence length="752" mass="82327">CPLNSLTLILTLANNYCTMEVLNSLTFEAGIKDTPRFRDSLASSEREVAMLKCRYQKTASILATVTEAGRQFAASLGLLTSSLTELTESFVDNDKVTSSSKKLVKIVEHFQDDFQDLVASIRDTQTRMQTFINTSLQPLADLAKAFEKASDDYEASLAKSLGQSRTKVETDLDNLAQLHRNQYCIASLDYLHAIKELKVRKNVNLLDCLARLVDRYKACISNSAAFLSDTNPWMEFVQQQMSDVRAQTDAELRRMETRHELLRQTCRSETPASPTGRNLEGYLFRKAHKKFKPWVRRWFFIKDNRLYYCKKTDASDVTCLEDDLRICTAKSRPQDDRRYVLELIAPERTHLLQAENPADLLLWCTALQSGWQHHRSNTLTSASTPGSASEGLQSLSESGNASASVNSSSTGSSNQPTHQASAFDAAAAAAERAGQLEAQHQDAVRLIQSVPGNSVCCDCGADKPRWSCVNRGILVCIDCSGVHRSLGVHVSKVKSLTLDTWEPFTLRLMLALGNAKVNAIQEHSRPDSQPRLGPTADPARRKEFITDKWLHRRYLRPLPDGLEPDAALASAAAADADLTGMLAALAHGASVNRLDSANRTPLIACARAGSVAGCELLLLNGARVDLPDAEGKTALHHACELQLTRCVFHLLRRRASQRLPDSAGDTAFDLAMRSVNADSVTLLRLAQLNELGAAEAFNGAASGGSSGGGGEDLQMCHEVFHDFFQLEFDGVFKDAAALTATTANSDASSTNS</sequence>
<dbReference type="STRING" id="282301.A0A267FXP8"/>
<evidence type="ECO:0000313" key="10">
    <source>
        <dbReference type="Proteomes" id="UP000215902"/>
    </source>
</evidence>
<dbReference type="CDD" id="cd13250">
    <property type="entry name" value="PH_ACAP"/>
    <property type="match status" value="1"/>
</dbReference>
<feature type="domain" description="PH" evidence="7">
    <location>
        <begin position="276"/>
        <end position="372"/>
    </location>
</feature>
<dbReference type="GO" id="GO:0008270">
    <property type="term" value="F:zinc ion binding"/>
    <property type="evidence" value="ECO:0007669"/>
    <property type="project" value="UniProtKB-KW"/>
</dbReference>
<dbReference type="Gene3D" id="1.10.220.150">
    <property type="entry name" value="Arf GTPase activating protein"/>
    <property type="match status" value="1"/>
</dbReference>
<dbReference type="InterPro" id="IPR027267">
    <property type="entry name" value="AH/BAR_dom_sf"/>
</dbReference>
<dbReference type="SMART" id="SM00233">
    <property type="entry name" value="PH"/>
    <property type="match status" value="1"/>
</dbReference>
<evidence type="ECO:0008006" key="11">
    <source>
        <dbReference type="Google" id="ProtNLM"/>
    </source>
</evidence>
<dbReference type="InterPro" id="IPR038508">
    <property type="entry name" value="ArfGAP_dom_sf"/>
</dbReference>
<keyword evidence="3 5" id="KW-0863">Zinc-finger</keyword>
<dbReference type="InterPro" id="IPR004148">
    <property type="entry name" value="BAR_dom"/>
</dbReference>
<dbReference type="GO" id="GO:0005737">
    <property type="term" value="C:cytoplasm"/>
    <property type="evidence" value="ECO:0007669"/>
    <property type="project" value="InterPro"/>
</dbReference>
<dbReference type="PANTHER" id="PTHR23180:SF399">
    <property type="entry name" value="BLOWN FUSE, ISOFORM A-RELATED"/>
    <property type="match status" value="1"/>
</dbReference>
<dbReference type="Gene3D" id="1.25.40.20">
    <property type="entry name" value="Ankyrin repeat-containing domain"/>
    <property type="match status" value="1"/>
</dbReference>
<dbReference type="OrthoDB" id="10070851at2759"/>
<evidence type="ECO:0000313" key="9">
    <source>
        <dbReference type="EMBL" id="PAA78608.1"/>
    </source>
</evidence>
<dbReference type="PROSITE" id="PS50003">
    <property type="entry name" value="PH_DOMAIN"/>
    <property type="match status" value="1"/>
</dbReference>
<protein>
    <recommendedName>
        <fullName evidence="11">Arf-GAP with coiled-coil, ANK repeat and PH domain-containing protein 2</fullName>
    </recommendedName>
</protein>
<dbReference type="Pfam" id="PF00169">
    <property type="entry name" value="PH"/>
    <property type="match status" value="1"/>
</dbReference>
<dbReference type="Proteomes" id="UP000215902">
    <property type="component" value="Unassembled WGS sequence"/>
</dbReference>
<dbReference type="InterPro" id="IPR002110">
    <property type="entry name" value="Ankyrin_rpt"/>
</dbReference>
<evidence type="ECO:0000256" key="2">
    <source>
        <dbReference type="ARBA" id="ARBA00022723"/>
    </source>
</evidence>
<evidence type="ECO:0000256" key="1">
    <source>
        <dbReference type="ARBA" id="ARBA00022468"/>
    </source>
</evidence>
<dbReference type="InterPro" id="IPR001164">
    <property type="entry name" value="ArfGAP_dom"/>
</dbReference>
<feature type="domain" description="Arf-GAP" evidence="8">
    <location>
        <begin position="441"/>
        <end position="564"/>
    </location>
</feature>
<dbReference type="AlphaFoldDB" id="A0A267FXP8"/>
<keyword evidence="2" id="KW-0479">Metal-binding</keyword>
<name>A0A267FXP8_9PLAT</name>
<evidence type="ECO:0000256" key="5">
    <source>
        <dbReference type="PROSITE-ProRule" id="PRU00288"/>
    </source>
</evidence>